<dbReference type="AlphaFoldDB" id="A0A2Z6EZ77"/>
<dbReference type="EMBL" id="AP017372">
    <property type="protein sequence ID" value="BBE10937.1"/>
    <property type="molecule type" value="Genomic_DNA"/>
</dbReference>
<evidence type="ECO:0000256" key="1">
    <source>
        <dbReference type="SAM" id="Phobius"/>
    </source>
</evidence>
<keyword evidence="1" id="KW-0472">Membrane</keyword>
<dbReference type="KEGG" id="hhk:HH1059_00290"/>
<accession>A0A2Z6EZ77</accession>
<reference evidence="2" key="1">
    <citation type="submission" date="2016-02" db="EMBL/GenBank/DDBJ databases">
        <title>Halorhodospira halochloris DSM-1059 complete genome, version 2.</title>
        <authorList>
            <person name="Tsukatani Y."/>
        </authorList>
    </citation>
    <scope>NUCLEOTIDE SEQUENCE</scope>
    <source>
        <strain evidence="2">DSM 1059</strain>
    </source>
</reference>
<sequence>MAELWLSKVTKVGIYSCLTLLFLALIGCGQKAELRLPEDNAEETQ</sequence>
<evidence type="ECO:0000313" key="3">
    <source>
        <dbReference type="Proteomes" id="UP000218890"/>
    </source>
</evidence>
<dbReference type="RefSeq" id="WP_162549253.1">
    <property type="nucleotide sequence ID" value="NZ_AP017372.2"/>
</dbReference>
<evidence type="ECO:0000313" key="2">
    <source>
        <dbReference type="EMBL" id="BBE10937.1"/>
    </source>
</evidence>
<dbReference type="Proteomes" id="UP000218890">
    <property type="component" value="Chromosome"/>
</dbReference>
<evidence type="ECO:0008006" key="4">
    <source>
        <dbReference type="Google" id="ProtNLM"/>
    </source>
</evidence>
<name>A0A2Z6EZ77_HALHR</name>
<gene>
    <name evidence="2" type="ORF">HH1059_00290</name>
</gene>
<protein>
    <recommendedName>
        <fullName evidence="4">Lipoprotein</fullName>
    </recommendedName>
</protein>
<feature type="transmembrane region" description="Helical" evidence="1">
    <location>
        <begin position="12"/>
        <end position="29"/>
    </location>
</feature>
<organism evidence="2 3">
    <name type="scientific">Halorhodospira halochloris</name>
    <name type="common">Ectothiorhodospira halochloris</name>
    <dbReference type="NCBI Taxonomy" id="1052"/>
    <lineage>
        <taxon>Bacteria</taxon>
        <taxon>Pseudomonadati</taxon>
        <taxon>Pseudomonadota</taxon>
        <taxon>Gammaproteobacteria</taxon>
        <taxon>Chromatiales</taxon>
        <taxon>Ectothiorhodospiraceae</taxon>
        <taxon>Halorhodospira</taxon>
    </lineage>
</organism>
<keyword evidence="1" id="KW-1133">Transmembrane helix</keyword>
<keyword evidence="1" id="KW-0812">Transmembrane</keyword>
<proteinExistence type="predicted"/>
<keyword evidence="3" id="KW-1185">Reference proteome</keyword>